<evidence type="ECO:0000256" key="3">
    <source>
        <dbReference type="ARBA" id="ARBA00022692"/>
    </source>
</evidence>
<dbReference type="InterPro" id="IPR036259">
    <property type="entry name" value="MFS_trans_sf"/>
</dbReference>
<feature type="transmembrane region" description="Helical" evidence="6">
    <location>
        <begin position="461"/>
        <end position="479"/>
    </location>
</feature>
<name>A0A4R4NEU2_9ACTN</name>
<organism evidence="8 9">
    <name type="scientific">Nonomuraea longispora</name>
    <dbReference type="NCBI Taxonomy" id="1848320"/>
    <lineage>
        <taxon>Bacteria</taxon>
        <taxon>Bacillati</taxon>
        <taxon>Actinomycetota</taxon>
        <taxon>Actinomycetes</taxon>
        <taxon>Streptosporangiales</taxon>
        <taxon>Streptosporangiaceae</taxon>
        <taxon>Nonomuraea</taxon>
    </lineage>
</organism>
<dbReference type="Proteomes" id="UP000295157">
    <property type="component" value="Unassembled WGS sequence"/>
</dbReference>
<keyword evidence="9" id="KW-1185">Reference proteome</keyword>
<feature type="transmembrane region" description="Helical" evidence="6">
    <location>
        <begin position="339"/>
        <end position="359"/>
    </location>
</feature>
<dbReference type="Pfam" id="PF07690">
    <property type="entry name" value="MFS_1"/>
    <property type="match status" value="1"/>
</dbReference>
<feature type="domain" description="Major facilitator superfamily (MFS) profile" evidence="7">
    <location>
        <begin position="78"/>
        <end position="485"/>
    </location>
</feature>
<evidence type="ECO:0000256" key="1">
    <source>
        <dbReference type="ARBA" id="ARBA00004651"/>
    </source>
</evidence>
<accession>A0A4R4NEU2</accession>
<dbReference type="PANTHER" id="PTHR43791">
    <property type="entry name" value="PERMEASE-RELATED"/>
    <property type="match status" value="1"/>
</dbReference>
<dbReference type="SUPFAM" id="SSF103473">
    <property type="entry name" value="MFS general substrate transporter"/>
    <property type="match status" value="1"/>
</dbReference>
<dbReference type="FunFam" id="1.20.1250.20:FF:000018">
    <property type="entry name" value="MFS transporter permease"/>
    <property type="match status" value="1"/>
</dbReference>
<evidence type="ECO:0000256" key="6">
    <source>
        <dbReference type="SAM" id="Phobius"/>
    </source>
</evidence>
<feature type="transmembrane region" description="Helical" evidence="6">
    <location>
        <begin position="304"/>
        <end position="327"/>
    </location>
</feature>
<evidence type="ECO:0000256" key="4">
    <source>
        <dbReference type="ARBA" id="ARBA00022989"/>
    </source>
</evidence>
<gene>
    <name evidence="8" type="ORF">E1267_13030</name>
</gene>
<comment type="caution">
    <text evidence="8">The sequence shown here is derived from an EMBL/GenBank/DDBJ whole genome shotgun (WGS) entry which is preliminary data.</text>
</comment>
<evidence type="ECO:0000256" key="5">
    <source>
        <dbReference type="ARBA" id="ARBA00023136"/>
    </source>
</evidence>
<sequence>MSARLRGPPHASRRIAVALLTVCDISSALYSDVDMTESLQQGNGNTISSWCAYVAQEVTGMSVGELERETMRRVTGRLMPLIVVCYIVAYIDRSNVSVAALSMNEAIGLTAAQFGLGVSMFFVTYVIFEIPSNVVLARIGARRWIARIMISWGIVSACMALVQGEKSFIIVRLLLGAAEAGFTPGIIWYLARWFPASHRGRAMGRFYVGAALATVIGAPISGFIMKMDGFLDVAGWQWLFVVEGLPAVVLGFVVLRFLTDEPREAAWLPERGRTWLVERLAREQAEIDGQRAISVRQALTSPGVLLLALFFFLYSFNSIGLTLWMPQVIQGGFGEPSDFVTALLTAVPYALAVVAMVLVARGVDRRGRHALHMAVPMAASGVMLVGSVLAGPGVLGFALLALSTGAAWSAVPALWGSATSFMTGVAAAAGVALINSVANIAGLAVTPLIGVVKEATGSFDAPLLVIAGAMFLAAAVAMASGPFTAPGRLAAETAAKAERDPA</sequence>
<evidence type="ECO:0000259" key="7">
    <source>
        <dbReference type="PROSITE" id="PS50850"/>
    </source>
</evidence>
<dbReference type="GO" id="GO:0022857">
    <property type="term" value="F:transmembrane transporter activity"/>
    <property type="evidence" value="ECO:0007669"/>
    <property type="project" value="InterPro"/>
</dbReference>
<feature type="transmembrane region" description="Helical" evidence="6">
    <location>
        <begin position="169"/>
        <end position="191"/>
    </location>
</feature>
<feature type="transmembrane region" description="Helical" evidence="6">
    <location>
        <begin position="427"/>
        <end position="449"/>
    </location>
</feature>
<dbReference type="OrthoDB" id="9773957at2"/>
<feature type="transmembrane region" description="Helical" evidence="6">
    <location>
        <begin position="371"/>
        <end position="389"/>
    </location>
</feature>
<keyword evidence="5 6" id="KW-0472">Membrane</keyword>
<feature type="transmembrane region" description="Helical" evidence="6">
    <location>
        <begin position="395"/>
        <end position="415"/>
    </location>
</feature>
<keyword evidence="4 6" id="KW-1133">Transmembrane helix</keyword>
<dbReference type="PROSITE" id="PS50850">
    <property type="entry name" value="MFS"/>
    <property type="match status" value="1"/>
</dbReference>
<keyword evidence="2" id="KW-0813">Transport</keyword>
<dbReference type="CDD" id="cd17319">
    <property type="entry name" value="MFS_ExuT_GudP_like"/>
    <property type="match status" value="1"/>
</dbReference>
<protein>
    <submittedName>
        <fullName evidence="8">MFS transporter</fullName>
    </submittedName>
</protein>
<dbReference type="Gene3D" id="1.20.1250.20">
    <property type="entry name" value="MFS general substrate transporter like domains"/>
    <property type="match status" value="2"/>
</dbReference>
<proteinExistence type="predicted"/>
<feature type="transmembrane region" description="Helical" evidence="6">
    <location>
        <begin position="74"/>
        <end position="91"/>
    </location>
</feature>
<evidence type="ECO:0000313" key="9">
    <source>
        <dbReference type="Proteomes" id="UP000295157"/>
    </source>
</evidence>
<feature type="transmembrane region" description="Helical" evidence="6">
    <location>
        <begin position="203"/>
        <end position="224"/>
    </location>
</feature>
<dbReference type="InterPro" id="IPR020846">
    <property type="entry name" value="MFS_dom"/>
</dbReference>
<feature type="transmembrane region" description="Helical" evidence="6">
    <location>
        <begin position="111"/>
        <end position="132"/>
    </location>
</feature>
<dbReference type="InterPro" id="IPR011701">
    <property type="entry name" value="MFS"/>
</dbReference>
<feature type="transmembrane region" description="Helical" evidence="6">
    <location>
        <begin position="236"/>
        <end position="258"/>
    </location>
</feature>
<dbReference type="PANTHER" id="PTHR43791:SF36">
    <property type="entry name" value="TRANSPORTER, PUTATIVE (AFU_ORTHOLOGUE AFUA_6G08340)-RELATED"/>
    <property type="match status" value="1"/>
</dbReference>
<dbReference type="AlphaFoldDB" id="A0A4R4NEU2"/>
<dbReference type="EMBL" id="SMJZ01000039">
    <property type="protein sequence ID" value="TDC07515.1"/>
    <property type="molecule type" value="Genomic_DNA"/>
</dbReference>
<comment type="subcellular location">
    <subcellularLocation>
        <location evidence="1">Cell membrane</location>
        <topology evidence="1">Multi-pass membrane protein</topology>
    </subcellularLocation>
</comment>
<feature type="transmembrane region" description="Helical" evidence="6">
    <location>
        <begin position="144"/>
        <end position="163"/>
    </location>
</feature>
<keyword evidence="3 6" id="KW-0812">Transmembrane</keyword>
<reference evidence="8 9" key="1">
    <citation type="submission" date="2019-02" db="EMBL/GenBank/DDBJ databases">
        <title>Draft genome sequences of novel Actinobacteria.</title>
        <authorList>
            <person name="Sahin N."/>
            <person name="Ay H."/>
            <person name="Saygin H."/>
        </authorList>
    </citation>
    <scope>NUCLEOTIDE SEQUENCE [LARGE SCALE GENOMIC DNA]</scope>
    <source>
        <strain evidence="8 9">KC201</strain>
    </source>
</reference>
<evidence type="ECO:0000313" key="8">
    <source>
        <dbReference type="EMBL" id="TDC07515.1"/>
    </source>
</evidence>
<evidence type="ECO:0000256" key="2">
    <source>
        <dbReference type="ARBA" id="ARBA00022448"/>
    </source>
</evidence>
<dbReference type="GO" id="GO:0005886">
    <property type="term" value="C:plasma membrane"/>
    <property type="evidence" value="ECO:0007669"/>
    <property type="project" value="UniProtKB-SubCell"/>
</dbReference>